<dbReference type="RefSeq" id="WP_188740071.1">
    <property type="nucleotide sequence ID" value="NZ_BMII01000024.1"/>
</dbReference>
<reference evidence="2" key="1">
    <citation type="journal article" date="2019" name="Int. J. Syst. Evol. Microbiol.">
        <title>The Global Catalogue of Microorganisms (GCM) 10K type strain sequencing project: providing services to taxonomists for standard genome sequencing and annotation.</title>
        <authorList>
            <consortium name="The Broad Institute Genomics Platform"/>
            <consortium name="The Broad Institute Genome Sequencing Center for Infectious Disease"/>
            <person name="Wu L."/>
            <person name="Ma J."/>
        </authorList>
    </citation>
    <scope>NUCLEOTIDE SEQUENCE [LARGE SCALE GENOMIC DNA]</scope>
    <source>
        <strain evidence="2">CGMCC 1.15339</strain>
    </source>
</reference>
<proteinExistence type="predicted"/>
<evidence type="ECO:0000313" key="2">
    <source>
        <dbReference type="Proteomes" id="UP000617555"/>
    </source>
</evidence>
<organism evidence="1 2">
    <name type="scientific">Shewanella inventionis</name>
    <dbReference type="NCBI Taxonomy" id="1738770"/>
    <lineage>
        <taxon>Bacteria</taxon>
        <taxon>Pseudomonadati</taxon>
        <taxon>Pseudomonadota</taxon>
        <taxon>Gammaproteobacteria</taxon>
        <taxon>Alteromonadales</taxon>
        <taxon>Shewanellaceae</taxon>
        <taxon>Shewanella</taxon>
    </lineage>
</organism>
<dbReference type="EMBL" id="BMII01000024">
    <property type="protein sequence ID" value="GGB66529.1"/>
    <property type="molecule type" value="Genomic_DNA"/>
</dbReference>
<comment type="caution">
    <text evidence="1">The sequence shown here is derived from an EMBL/GenBank/DDBJ whole genome shotgun (WGS) entry which is preliminary data.</text>
</comment>
<keyword evidence="2" id="KW-1185">Reference proteome</keyword>
<protein>
    <submittedName>
        <fullName evidence="1">Uncharacterized protein</fullName>
    </submittedName>
</protein>
<sequence length="215" mass="24930">MERIKLIQQLELALQYAKSDSNDEIIFDIADKSFHIIFSKDNPLDDIPLHQLLAQGEYVKSIQYLADWLGKCLDIDTRFSCGLFRSDDPRGTGVAYEYGEGEKLTEHLTKVATSSGIWYLTLYRSFSKNENSDFNELYSQMKRDLGFDTVELQVALVRLLPKKSKEDSIESISPPLRMKEMYPERRVGEEEAFELLSDLYTTYKEWEDEQPGVKD</sequence>
<gene>
    <name evidence="1" type="ORF">GCM10011607_28950</name>
</gene>
<name>A0ABQ1JI18_9GAMM</name>
<accession>A0ABQ1JI18</accession>
<dbReference type="Proteomes" id="UP000617555">
    <property type="component" value="Unassembled WGS sequence"/>
</dbReference>
<evidence type="ECO:0000313" key="1">
    <source>
        <dbReference type="EMBL" id="GGB66529.1"/>
    </source>
</evidence>